<keyword evidence="6" id="KW-1185">Reference proteome</keyword>
<comment type="similarity">
    <text evidence="1">Belongs to the universal ribosomal protein uL24 family.</text>
</comment>
<feature type="compositionally biased region" description="Basic and acidic residues" evidence="4">
    <location>
        <begin position="317"/>
        <end position="330"/>
    </location>
</feature>
<comment type="caution">
    <text evidence="5">The sequence shown here is derived from an EMBL/GenBank/DDBJ whole genome shotgun (WGS) entry which is preliminary data.</text>
</comment>
<dbReference type="OrthoDB" id="359154at2759"/>
<dbReference type="PANTHER" id="PTHR12903">
    <property type="entry name" value="MITOCHONDRIAL RIBOSOMAL PROTEIN L24"/>
    <property type="match status" value="1"/>
</dbReference>
<feature type="region of interest" description="Disordered" evidence="4">
    <location>
        <begin position="350"/>
        <end position="372"/>
    </location>
</feature>
<keyword evidence="2" id="KW-0689">Ribosomal protein</keyword>
<dbReference type="Pfam" id="PF22682">
    <property type="entry name" value="Ribosomal_uL24m-like"/>
    <property type="match status" value="1"/>
</dbReference>
<evidence type="ECO:0000313" key="5">
    <source>
        <dbReference type="EMBL" id="KZZ94963.1"/>
    </source>
</evidence>
<dbReference type="InterPro" id="IPR041988">
    <property type="entry name" value="Ribosomal_uL24_KOW"/>
</dbReference>
<organism evidence="5 6">
    <name type="scientific">Moelleriella libera RCEF 2490</name>
    <dbReference type="NCBI Taxonomy" id="1081109"/>
    <lineage>
        <taxon>Eukaryota</taxon>
        <taxon>Fungi</taxon>
        <taxon>Dikarya</taxon>
        <taxon>Ascomycota</taxon>
        <taxon>Pezizomycotina</taxon>
        <taxon>Sordariomycetes</taxon>
        <taxon>Hypocreomycetidae</taxon>
        <taxon>Hypocreales</taxon>
        <taxon>Clavicipitaceae</taxon>
        <taxon>Moelleriella</taxon>
    </lineage>
</organism>
<name>A0A162IL01_9HYPO</name>
<protein>
    <submittedName>
        <fullName evidence="5">KOW motif containing protein</fullName>
    </submittedName>
</protein>
<keyword evidence="3" id="KW-0687">Ribonucleoprotein</keyword>
<dbReference type="CDD" id="cd06089">
    <property type="entry name" value="KOW_RPL26"/>
    <property type="match status" value="1"/>
</dbReference>
<feature type="region of interest" description="Disordered" evidence="4">
    <location>
        <begin position="1"/>
        <end position="41"/>
    </location>
</feature>
<evidence type="ECO:0000256" key="4">
    <source>
        <dbReference type="SAM" id="MobiDB-lite"/>
    </source>
</evidence>
<dbReference type="InterPro" id="IPR003256">
    <property type="entry name" value="Ribosomal_uL24"/>
</dbReference>
<evidence type="ECO:0000313" key="6">
    <source>
        <dbReference type="Proteomes" id="UP000078544"/>
    </source>
</evidence>
<accession>A0A162IL01</accession>
<proteinExistence type="inferred from homology"/>
<feature type="compositionally biased region" description="Low complexity" evidence="4">
    <location>
        <begin position="362"/>
        <end position="372"/>
    </location>
</feature>
<dbReference type="GO" id="GO:0003723">
    <property type="term" value="F:RNA binding"/>
    <property type="evidence" value="ECO:0007669"/>
    <property type="project" value="InterPro"/>
</dbReference>
<dbReference type="GO" id="GO:0006412">
    <property type="term" value="P:translation"/>
    <property type="evidence" value="ECO:0007669"/>
    <property type="project" value="InterPro"/>
</dbReference>
<dbReference type="STRING" id="1081109.A0A162IL01"/>
<dbReference type="GO" id="GO:1990904">
    <property type="term" value="C:ribonucleoprotein complex"/>
    <property type="evidence" value="ECO:0007669"/>
    <property type="project" value="UniProtKB-KW"/>
</dbReference>
<dbReference type="Proteomes" id="UP000078544">
    <property type="component" value="Unassembled WGS sequence"/>
</dbReference>
<dbReference type="InterPro" id="IPR008991">
    <property type="entry name" value="Translation_prot_SH3-like_sf"/>
</dbReference>
<dbReference type="GO" id="GO:0005840">
    <property type="term" value="C:ribosome"/>
    <property type="evidence" value="ECO:0007669"/>
    <property type="project" value="UniProtKB-KW"/>
</dbReference>
<feature type="region of interest" description="Disordered" evidence="4">
    <location>
        <begin position="309"/>
        <end position="333"/>
    </location>
</feature>
<evidence type="ECO:0000256" key="2">
    <source>
        <dbReference type="ARBA" id="ARBA00022980"/>
    </source>
</evidence>
<evidence type="ECO:0000256" key="1">
    <source>
        <dbReference type="ARBA" id="ARBA00010618"/>
    </source>
</evidence>
<evidence type="ECO:0000256" key="3">
    <source>
        <dbReference type="ARBA" id="ARBA00023274"/>
    </source>
</evidence>
<dbReference type="SUPFAM" id="SSF50104">
    <property type="entry name" value="Translation proteins SH3-like domain"/>
    <property type="match status" value="1"/>
</dbReference>
<dbReference type="AlphaFoldDB" id="A0A162IL01"/>
<gene>
    <name evidence="5" type="ORF">AAL_05074</name>
</gene>
<reference evidence="5 6" key="1">
    <citation type="journal article" date="2016" name="Genome Biol. Evol.">
        <title>Divergent and convergent evolution of fungal pathogenicity.</title>
        <authorList>
            <person name="Shang Y."/>
            <person name="Xiao G."/>
            <person name="Zheng P."/>
            <person name="Cen K."/>
            <person name="Zhan S."/>
            <person name="Wang C."/>
        </authorList>
    </citation>
    <scope>NUCLEOTIDE SEQUENCE [LARGE SCALE GENOMIC DNA]</scope>
    <source>
        <strain evidence="5 6">RCEF 2490</strain>
    </source>
</reference>
<sequence>MQKLAKRAAQAQRQATRRAIKQIGHDDAGKRSQARQGLKSAVKEVRENLEAARRARREDWELGPLAPKRDLGFNNYGAAQEGARQDWTHGNSNRERPQRIEQRCAWAGGVGQLNLAPQDRVVILDGPDKGKIDRIQRVQLASGTVTLENYHRALTVGVFDDPSRSQAMPISISSIRLVYPLPDPKTGVVRDVIINQLKAVSPNMHSPNMSLDRWQHGKKWDRVVPGLNTVIPWPEVEVPEYEAKKADTVREQVEERTFYYSLLGPPMPDQVLDELRNKYSRFRTRHEKWYVEQKEAEAEANRRRTQLQAASMQTPLDEFHEKQRQLRAAEPEPVLSEDLLEKIGEFMANKQDAALHQDDVSDAASQPSAPQS</sequence>
<dbReference type="GO" id="GO:0003735">
    <property type="term" value="F:structural constituent of ribosome"/>
    <property type="evidence" value="ECO:0007669"/>
    <property type="project" value="InterPro"/>
</dbReference>
<dbReference type="EMBL" id="AZGY01000010">
    <property type="protein sequence ID" value="KZZ94963.1"/>
    <property type="molecule type" value="Genomic_DNA"/>
</dbReference>